<keyword evidence="2" id="KW-1185">Reference proteome</keyword>
<name>A0AAD9LRA3_9STRA</name>
<organism evidence="1 2">
    <name type="scientific">Phytophthora citrophthora</name>
    <dbReference type="NCBI Taxonomy" id="4793"/>
    <lineage>
        <taxon>Eukaryota</taxon>
        <taxon>Sar</taxon>
        <taxon>Stramenopiles</taxon>
        <taxon>Oomycota</taxon>
        <taxon>Peronosporomycetes</taxon>
        <taxon>Peronosporales</taxon>
        <taxon>Peronosporaceae</taxon>
        <taxon>Phytophthora</taxon>
    </lineage>
</organism>
<evidence type="ECO:0000313" key="2">
    <source>
        <dbReference type="Proteomes" id="UP001259832"/>
    </source>
</evidence>
<dbReference type="EMBL" id="JASMQC010000007">
    <property type="protein sequence ID" value="KAK1943929.1"/>
    <property type="molecule type" value="Genomic_DNA"/>
</dbReference>
<gene>
    <name evidence="1" type="ORF">P3T76_005325</name>
</gene>
<evidence type="ECO:0000313" key="1">
    <source>
        <dbReference type="EMBL" id="KAK1943929.1"/>
    </source>
</evidence>
<dbReference type="Proteomes" id="UP001259832">
    <property type="component" value="Unassembled WGS sequence"/>
</dbReference>
<comment type="caution">
    <text evidence="1">The sequence shown here is derived from an EMBL/GenBank/DDBJ whole genome shotgun (WGS) entry which is preliminary data.</text>
</comment>
<proteinExistence type="predicted"/>
<dbReference type="AlphaFoldDB" id="A0AAD9LRA3"/>
<sequence length="74" mass="8252">MQQTRLLAEPSTNNVWSVAAEYFRLFSYGVRGSDANTSTLCLYEPHVQRSFLQAIMAEDLTDGSVCGIDSTMEK</sequence>
<accession>A0AAD9LRA3</accession>
<protein>
    <submittedName>
        <fullName evidence="1">Uncharacterized protein</fullName>
    </submittedName>
</protein>
<reference evidence="1" key="1">
    <citation type="submission" date="2023-08" db="EMBL/GenBank/DDBJ databases">
        <title>Reference Genome Resource for the Citrus Pathogen Phytophthora citrophthora.</title>
        <authorList>
            <person name="Moller H."/>
            <person name="Coetzee B."/>
            <person name="Rose L.J."/>
            <person name="Van Niekerk J.M."/>
        </authorList>
    </citation>
    <scope>NUCLEOTIDE SEQUENCE</scope>
    <source>
        <strain evidence="1">STE-U-9442</strain>
    </source>
</reference>